<gene>
    <name evidence="4" type="ORF">PECAL_2P27200</name>
</gene>
<sequence>MPRLSALVLLLSTPTTHALAAAKRRKPSKPKTSEPDYIDIQDGDVAWQCESVVETLKSGGVGVIPTDTGYAFCARVNEKDAVRRLLDIKGADSGKKPLALLCRDLAAIDQYTRYQSRTIFKVLKKALPGPYTFVLPASEHLPRVLLKNGKRQWKRNTVGVRVPADAVCAAILEALDGEPLFCSSVPVSEDGDQLVCHGPLDEDGSWCSLVDFVVDAGPRPIEGSTIYDLAADDGPVLVRERLGPPIPELDLVVA</sequence>
<dbReference type="AlphaFoldDB" id="A0A8J2SBD8"/>
<dbReference type="GO" id="GO:0003725">
    <property type="term" value="F:double-stranded RNA binding"/>
    <property type="evidence" value="ECO:0007669"/>
    <property type="project" value="InterPro"/>
</dbReference>
<reference evidence="4" key="1">
    <citation type="submission" date="2021-11" db="EMBL/GenBank/DDBJ databases">
        <authorList>
            <consortium name="Genoscope - CEA"/>
            <person name="William W."/>
        </authorList>
    </citation>
    <scope>NUCLEOTIDE SEQUENCE</scope>
</reference>
<dbReference type="InterPro" id="IPR017945">
    <property type="entry name" value="DHBP_synth_RibB-like_a/b_dom"/>
</dbReference>
<evidence type="ECO:0000256" key="1">
    <source>
        <dbReference type="ARBA" id="ARBA00015492"/>
    </source>
</evidence>
<dbReference type="OrthoDB" id="3648309at2759"/>
<name>A0A8J2SBD8_9STRA</name>
<feature type="signal peptide" evidence="2">
    <location>
        <begin position="1"/>
        <end position="18"/>
    </location>
</feature>
<evidence type="ECO:0000313" key="4">
    <source>
        <dbReference type="EMBL" id="CAH0369593.1"/>
    </source>
</evidence>
<dbReference type="PANTHER" id="PTHR42828">
    <property type="entry name" value="DHBP SYNTHASE RIBB-LIKE ALPHA/BETA DOMAIN-CONTAINING PROTEIN"/>
    <property type="match status" value="1"/>
</dbReference>
<protein>
    <recommendedName>
        <fullName evidence="1">Threonylcarbamoyl-AMP synthase</fullName>
    </recommendedName>
</protein>
<accession>A0A8J2SBD8</accession>
<comment type="caution">
    <text evidence="4">The sequence shown here is derived from an EMBL/GenBank/DDBJ whole genome shotgun (WGS) entry which is preliminary data.</text>
</comment>
<dbReference type="NCBIfam" id="TIGR00057">
    <property type="entry name" value="L-threonylcarbamoyladenylate synthase"/>
    <property type="match status" value="1"/>
</dbReference>
<keyword evidence="2" id="KW-0732">Signal</keyword>
<feature type="chain" id="PRO_5035254811" description="Threonylcarbamoyl-AMP synthase" evidence="2">
    <location>
        <begin position="19"/>
        <end position="254"/>
    </location>
</feature>
<dbReference type="EMBL" id="CAKKNE010000002">
    <property type="protein sequence ID" value="CAH0369593.1"/>
    <property type="molecule type" value="Genomic_DNA"/>
</dbReference>
<dbReference type="Pfam" id="PF01300">
    <property type="entry name" value="Sua5_yciO_yrdC"/>
    <property type="match status" value="1"/>
</dbReference>
<dbReference type="PANTHER" id="PTHR42828:SF3">
    <property type="entry name" value="THREONYLCARBAMOYL-AMP SYNTHASE"/>
    <property type="match status" value="1"/>
</dbReference>
<dbReference type="Proteomes" id="UP000789595">
    <property type="component" value="Unassembled WGS sequence"/>
</dbReference>
<evidence type="ECO:0000256" key="2">
    <source>
        <dbReference type="SAM" id="SignalP"/>
    </source>
</evidence>
<dbReference type="PROSITE" id="PS51163">
    <property type="entry name" value="YRDC"/>
    <property type="match status" value="1"/>
</dbReference>
<dbReference type="Gene3D" id="3.90.870.10">
    <property type="entry name" value="DHBP synthase"/>
    <property type="match status" value="1"/>
</dbReference>
<keyword evidence="5" id="KW-1185">Reference proteome</keyword>
<evidence type="ECO:0000313" key="5">
    <source>
        <dbReference type="Proteomes" id="UP000789595"/>
    </source>
</evidence>
<proteinExistence type="predicted"/>
<dbReference type="InterPro" id="IPR006070">
    <property type="entry name" value="Sua5-like_dom"/>
</dbReference>
<feature type="domain" description="YrdC-like" evidence="3">
    <location>
        <begin position="46"/>
        <end position="243"/>
    </location>
</feature>
<dbReference type="InterPro" id="IPR052532">
    <property type="entry name" value="SUA5_domain"/>
</dbReference>
<evidence type="ECO:0000259" key="3">
    <source>
        <dbReference type="PROSITE" id="PS51163"/>
    </source>
</evidence>
<dbReference type="SUPFAM" id="SSF55821">
    <property type="entry name" value="YrdC/RibB"/>
    <property type="match status" value="1"/>
</dbReference>
<organism evidence="4 5">
    <name type="scientific">Pelagomonas calceolata</name>
    <dbReference type="NCBI Taxonomy" id="35677"/>
    <lineage>
        <taxon>Eukaryota</taxon>
        <taxon>Sar</taxon>
        <taxon>Stramenopiles</taxon>
        <taxon>Ochrophyta</taxon>
        <taxon>Pelagophyceae</taxon>
        <taxon>Pelagomonadales</taxon>
        <taxon>Pelagomonadaceae</taxon>
        <taxon>Pelagomonas</taxon>
    </lineage>
</organism>